<name>A0ABT1QYE9_9GAMM</name>
<organism evidence="2 3">
    <name type="scientific">Tahibacter harae</name>
    <dbReference type="NCBI Taxonomy" id="2963937"/>
    <lineage>
        <taxon>Bacteria</taxon>
        <taxon>Pseudomonadati</taxon>
        <taxon>Pseudomonadota</taxon>
        <taxon>Gammaproteobacteria</taxon>
        <taxon>Lysobacterales</taxon>
        <taxon>Rhodanobacteraceae</taxon>
        <taxon>Tahibacter</taxon>
    </lineage>
</organism>
<evidence type="ECO:0000313" key="3">
    <source>
        <dbReference type="Proteomes" id="UP001165498"/>
    </source>
</evidence>
<feature type="compositionally biased region" description="Polar residues" evidence="1">
    <location>
        <begin position="163"/>
        <end position="175"/>
    </location>
</feature>
<proteinExistence type="predicted"/>
<dbReference type="EMBL" id="JANFQO010000028">
    <property type="protein sequence ID" value="MCQ4167320.1"/>
    <property type="molecule type" value="Genomic_DNA"/>
</dbReference>
<protein>
    <submittedName>
        <fullName evidence="2">Uncharacterized protein</fullName>
    </submittedName>
</protein>
<keyword evidence="3" id="KW-1185">Reference proteome</keyword>
<evidence type="ECO:0000313" key="2">
    <source>
        <dbReference type="EMBL" id="MCQ4167320.1"/>
    </source>
</evidence>
<sequence length="499" mass="55932">MNQDSICRNLVRLTEAPDARLRRLPREQLNPAEQHVLALLELIGLLQELYLEDDDLPVAERVAGLSQDQCARFDAALLALELPRERRRLRTVWRALLQGLEGAPLETRVLTVAERCERHIRALSRLAFGDGAGGERLQAQLVAYLDAHQAQVPDWPRPGAKQAAQSHATAPASTRTFLREGSGDKYLFVFRQNDAEALLDDWLREHPAAFYTGGSRRPATTLREARGNSRWFHGMPEGAVLGQLKPGRTARMPSRRDLYGPPVDAVLAALAEDFAWAVFSWPNTMQESPLAWLGSDAVLADAWDRNLRRHARTLALISRYRQLDSLPQLAGGVQFGESHGYGEAALVAAEGEPWLPWLVVNISSCTTQVWRRWTHRLQSCAVLPNNCGNALRVAYRTTDRDAYLALWNDLDYDRGIVEATVCGRDDPLRILQSFNAARHGSAFHTANFLSERHGWAYSHVHGGGLGEHHAMFHAQDTAITRRVTAFAAAQSRWYLSGWW</sequence>
<accession>A0ABT1QYE9</accession>
<reference evidence="2" key="1">
    <citation type="submission" date="2022-07" db="EMBL/GenBank/DDBJ databases">
        <title>Tahibacter sp., a new gammaproteobacterium isolated from the silt sample collected at pig farm.</title>
        <authorList>
            <person name="Chen H."/>
        </authorList>
    </citation>
    <scope>NUCLEOTIDE SEQUENCE</scope>
    <source>
        <strain evidence="2">P2K</strain>
    </source>
</reference>
<feature type="region of interest" description="Disordered" evidence="1">
    <location>
        <begin position="156"/>
        <end position="175"/>
    </location>
</feature>
<evidence type="ECO:0000256" key="1">
    <source>
        <dbReference type="SAM" id="MobiDB-lite"/>
    </source>
</evidence>
<dbReference type="Proteomes" id="UP001165498">
    <property type="component" value="Unassembled WGS sequence"/>
</dbReference>
<dbReference type="RefSeq" id="WP_255916508.1">
    <property type="nucleotide sequence ID" value="NZ_JANFQO010000028.1"/>
</dbReference>
<gene>
    <name evidence="2" type="ORF">NM961_21610</name>
</gene>
<comment type="caution">
    <text evidence="2">The sequence shown here is derived from an EMBL/GenBank/DDBJ whole genome shotgun (WGS) entry which is preliminary data.</text>
</comment>